<name>A0A8H5CCQ8_9AGAR</name>
<comment type="caution">
    <text evidence="1">The sequence shown here is derived from an EMBL/GenBank/DDBJ whole genome shotgun (WGS) entry which is preliminary data.</text>
</comment>
<dbReference type="Proteomes" id="UP000541558">
    <property type="component" value="Unassembled WGS sequence"/>
</dbReference>
<organism evidence="1 2">
    <name type="scientific">Ephemerocybe angulata</name>
    <dbReference type="NCBI Taxonomy" id="980116"/>
    <lineage>
        <taxon>Eukaryota</taxon>
        <taxon>Fungi</taxon>
        <taxon>Dikarya</taxon>
        <taxon>Basidiomycota</taxon>
        <taxon>Agaricomycotina</taxon>
        <taxon>Agaricomycetes</taxon>
        <taxon>Agaricomycetidae</taxon>
        <taxon>Agaricales</taxon>
        <taxon>Agaricineae</taxon>
        <taxon>Psathyrellaceae</taxon>
        <taxon>Ephemerocybe</taxon>
    </lineage>
</organism>
<dbReference type="AlphaFoldDB" id="A0A8H5CCQ8"/>
<evidence type="ECO:0000313" key="2">
    <source>
        <dbReference type="Proteomes" id="UP000541558"/>
    </source>
</evidence>
<dbReference type="EMBL" id="JAACJK010000008">
    <property type="protein sequence ID" value="KAF5339420.1"/>
    <property type="molecule type" value="Genomic_DNA"/>
</dbReference>
<protein>
    <recommendedName>
        <fullName evidence="3">F-box domain-containing protein</fullName>
    </recommendedName>
</protein>
<evidence type="ECO:0000313" key="1">
    <source>
        <dbReference type="EMBL" id="KAF5339420.1"/>
    </source>
</evidence>
<accession>A0A8H5CCQ8</accession>
<keyword evidence="2" id="KW-1185">Reference proteome</keyword>
<dbReference type="OrthoDB" id="3172239at2759"/>
<gene>
    <name evidence="1" type="ORF">D9611_009860</name>
</gene>
<reference evidence="1 2" key="1">
    <citation type="journal article" date="2020" name="ISME J.">
        <title>Uncovering the hidden diversity of litter-decomposition mechanisms in mushroom-forming fungi.</title>
        <authorList>
            <person name="Floudas D."/>
            <person name="Bentzer J."/>
            <person name="Ahren D."/>
            <person name="Johansson T."/>
            <person name="Persson P."/>
            <person name="Tunlid A."/>
        </authorList>
    </citation>
    <scope>NUCLEOTIDE SEQUENCE [LARGE SCALE GENOMIC DNA]</scope>
    <source>
        <strain evidence="1 2">CBS 175.51</strain>
    </source>
</reference>
<proteinExistence type="predicted"/>
<evidence type="ECO:0008006" key="3">
    <source>
        <dbReference type="Google" id="ProtNLM"/>
    </source>
</evidence>
<dbReference type="SUPFAM" id="SSF52047">
    <property type="entry name" value="RNI-like"/>
    <property type="match status" value="1"/>
</dbReference>
<sequence length="553" mass="61876">MSSLAGVETGTNYGEIAISEEDLSMAELTLERRCAPQPPSPISTLPVELVFEIFYLSLRWADAKGHHRKDTYPERTRLAITHVSQLWRATALRFPELWDEIYFRETTKNQFLDLALRNSQGRPLYLSIQGSKAAKGLSYILGWEGSVPSRVKGIYLRGKLSQCTQIRDLLLHLCRNLETFQMRLEAPIHSSRNTITLDELTNLREIELRGWATLSFPCIKSPFLTRLSIEPTLIPTKDCMKDLLNLLRTTSQLEYLRIEFGYLMLYVEPPLVEGADATISLPRLTTLRIASTSRPPLCTLLSALRLPPTIQSLKVRCTGRREFAAEKVMSALDIACNRHVPPPSSLHIQAPKVNNKHLSFREGIVFTAGGSAPSGVNTKPLHLEVTIKSPKLAGPRYPFDGPCDWLFSALSNAKVDQHPNLAFWRALASSPSLGKVMVWVRKDDVSFVQALRGNGETDAGEPNSLVHSQSAVGGFPALHNLRIRFFGSDAGWDITYARGLAAAFLETSRERKLDRLVFERCLSDLDEETSGILHSMSKNVEWSLKTISLLLIS</sequence>